<gene>
    <name evidence="1" type="ORF">THAPSDRAFT_943</name>
</gene>
<protein>
    <submittedName>
        <fullName evidence="1">Uncharacterized protein</fullName>
    </submittedName>
</protein>
<dbReference type="PaxDb" id="35128-Thaps943"/>
<dbReference type="EMBL" id="CM000638">
    <property type="protein sequence ID" value="EED95615.1"/>
    <property type="molecule type" value="Genomic_DNA"/>
</dbReference>
<organism evidence="1 2">
    <name type="scientific">Thalassiosira pseudonana</name>
    <name type="common">Marine diatom</name>
    <name type="synonym">Cyclotella nana</name>
    <dbReference type="NCBI Taxonomy" id="35128"/>
    <lineage>
        <taxon>Eukaryota</taxon>
        <taxon>Sar</taxon>
        <taxon>Stramenopiles</taxon>
        <taxon>Ochrophyta</taxon>
        <taxon>Bacillariophyta</taxon>
        <taxon>Coscinodiscophyceae</taxon>
        <taxon>Thalassiosirophycidae</taxon>
        <taxon>Thalassiosirales</taxon>
        <taxon>Thalassiosiraceae</taxon>
        <taxon>Thalassiosira</taxon>
    </lineage>
</organism>
<keyword evidence="2" id="KW-1185">Reference proteome</keyword>
<dbReference type="AlphaFoldDB" id="B8BSW3"/>
<dbReference type="OMA" id="ASSNCLI"/>
<reference evidence="1 2" key="1">
    <citation type="journal article" date="2004" name="Science">
        <title>The genome of the diatom Thalassiosira pseudonana: ecology, evolution, and metabolism.</title>
        <authorList>
            <person name="Armbrust E.V."/>
            <person name="Berges J.A."/>
            <person name="Bowler C."/>
            <person name="Green B.R."/>
            <person name="Martinez D."/>
            <person name="Putnam N.H."/>
            <person name="Zhou S."/>
            <person name="Allen A.E."/>
            <person name="Apt K.E."/>
            <person name="Bechner M."/>
            <person name="Brzezinski M.A."/>
            <person name="Chaal B.K."/>
            <person name="Chiovitti A."/>
            <person name="Davis A.K."/>
            <person name="Demarest M.S."/>
            <person name="Detter J.C."/>
            <person name="Glavina T."/>
            <person name="Goodstein D."/>
            <person name="Hadi M.Z."/>
            <person name="Hellsten U."/>
            <person name="Hildebrand M."/>
            <person name="Jenkins B.D."/>
            <person name="Jurka J."/>
            <person name="Kapitonov V.V."/>
            <person name="Kroger N."/>
            <person name="Lau W.W."/>
            <person name="Lane T.W."/>
            <person name="Larimer F.W."/>
            <person name="Lippmeier J.C."/>
            <person name="Lucas S."/>
            <person name="Medina M."/>
            <person name="Montsant A."/>
            <person name="Obornik M."/>
            <person name="Parker M.S."/>
            <person name="Palenik B."/>
            <person name="Pazour G.J."/>
            <person name="Richardson P.M."/>
            <person name="Rynearson T.A."/>
            <person name="Saito M.A."/>
            <person name="Schwartz D.C."/>
            <person name="Thamatrakoln K."/>
            <person name="Valentin K."/>
            <person name="Vardi A."/>
            <person name="Wilkerson F.P."/>
            <person name="Rokhsar D.S."/>
        </authorList>
    </citation>
    <scope>NUCLEOTIDE SEQUENCE [LARGE SCALE GENOMIC DNA]</scope>
    <source>
        <strain evidence="1 2">CCMP1335</strain>
    </source>
</reference>
<dbReference type="InParanoid" id="B8BSW3"/>
<reference evidence="1 2" key="2">
    <citation type="journal article" date="2008" name="Nature">
        <title>The Phaeodactylum genome reveals the evolutionary history of diatom genomes.</title>
        <authorList>
            <person name="Bowler C."/>
            <person name="Allen A.E."/>
            <person name="Badger J.H."/>
            <person name="Grimwood J."/>
            <person name="Jabbari K."/>
            <person name="Kuo A."/>
            <person name="Maheswari U."/>
            <person name="Martens C."/>
            <person name="Maumus F."/>
            <person name="Otillar R.P."/>
            <person name="Rayko E."/>
            <person name="Salamov A."/>
            <person name="Vandepoele K."/>
            <person name="Beszteri B."/>
            <person name="Gruber A."/>
            <person name="Heijde M."/>
            <person name="Katinka M."/>
            <person name="Mock T."/>
            <person name="Valentin K."/>
            <person name="Verret F."/>
            <person name="Berges J.A."/>
            <person name="Brownlee C."/>
            <person name="Cadoret J.P."/>
            <person name="Chiovitti A."/>
            <person name="Choi C.J."/>
            <person name="Coesel S."/>
            <person name="De Martino A."/>
            <person name="Detter J.C."/>
            <person name="Durkin C."/>
            <person name="Falciatore A."/>
            <person name="Fournet J."/>
            <person name="Haruta M."/>
            <person name="Huysman M.J."/>
            <person name="Jenkins B.D."/>
            <person name="Jiroutova K."/>
            <person name="Jorgensen R.E."/>
            <person name="Joubert Y."/>
            <person name="Kaplan A."/>
            <person name="Kroger N."/>
            <person name="Kroth P.G."/>
            <person name="La Roche J."/>
            <person name="Lindquist E."/>
            <person name="Lommer M."/>
            <person name="Martin-Jezequel V."/>
            <person name="Lopez P.J."/>
            <person name="Lucas S."/>
            <person name="Mangogna M."/>
            <person name="McGinnis K."/>
            <person name="Medlin L.K."/>
            <person name="Montsant A."/>
            <person name="Oudot-Le Secq M.P."/>
            <person name="Napoli C."/>
            <person name="Obornik M."/>
            <person name="Parker M.S."/>
            <person name="Petit J.L."/>
            <person name="Porcel B.M."/>
            <person name="Poulsen N."/>
            <person name="Robison M."/>
            <person name="Rychlewski L."/>
            <person name="Rynearson T.A."/>
            <person name="Schmutz J."/>
            <person name="Shapiro H."/>
            <person name="Siaut M."/>
            <person name="Stanley M."/>
            <person name="Sussman M.R."/>
            <person name="Taylor A.R."/>
            <person name="Vardi A."/>
            <person name="von Dassow P."/>
            <person name="Vyverman W."/>
            <person name="Willis A."/>
            <person name="Wyrwicz L.S."/>
            <person name="Rokhsar D.S."/>
            <person name="Weissenbach J."/>
            <person name="Armbrust E.V."/>
            <person name="Green B.R."/>
            <person name="Van de Peer Y."/>
            <person name="Grigoriev I.V."/>
        </authorList>
    </citation>
    <scope>NUCLEOTIDE SEQUENCE [LARGE SCALE GENOMIC DNA]</scope>
    <source>
        <strain evidence="1 2">CCMP1335</strain>
    </source>
</reference>
<proteinExistence type="predicted"/>
<evidence type="ECO:0000313" key="2">
    <source>
        <dbReference type="Proteomes" id="UP000001449"/>
    </source>
</evidence>
<sequence length="144" mass="15626">MISQVSKLAPVVARNVVAQRQLSMATTQSVDKLNNILEEYRAMNYTQELPKRFRTDIVNAAASSNCLIYSATAAPSTSSSSSTTVSADGIEKLLQNIGAGHRMSRSEIESILREVGGSNRAGEPENCFISKEQMLDLISMRKAA</sequence>
<dbReference type="eggNOG" id="ENOG502SYSY">
    <property type="taxonomic scope" value="Eukaryota"/>
</dbReference>
<accession>B8BSW3</accession>
<evidence type="ECO:0000313" key="1">
    <source>
        <dbReference type="EMBL" id="EED95615.1"/>
    </source>
</evidence>
<dbReference type="KEGG" id="tps:THAPSDRAFT_943"/>
<dbReference type="Proteomes" id="UP000001449">
    <property type="component" value="Chromosome 1"/>
</dbReference>
<dbReference type="GeneID" id="7447613"/>
<dbReference type="HOGENOM" id="CLU_1800355_0_0_1"/>
<dbReference type="RefSeq" id="XP_002285974.1">
    <property type="nucleotide sequence ID" value="XM_002285938.1"/>
</dbReference>
<name>B8BSW3_THAPS</name>